<evidence type="ECO:0000313" key="2">
    <source>
        <dbReference type="Proteomes" id="UP000507222"/>
    </source>
</evidence>
<evidence type="ECO:0000313" key="1">
    <source>
        <dbReference type="EMBL" id="CAB4273620.1"/>
    </source>
</evidence>
<reference evidence="1 2" key="1">
    <citation type="submission" date="2020-05" db="EMBL/GenBank/DDBJ databases">
        <authorList>
            <person name="Campoy J."/>
            <person name="Schneeberger K."/>
            <person name="Spophaly S."/>
        </authorList>
    </citation>
    <scope>NUCLEOTIDE SEQUENCE [LARGE SCALE GENOMIC DNA]</scope>
    <source>
        <strain evidence="1">PruArmRojPasFocal</strain>
    </source>
</reference>
<organism evidence="1 2">
    <name type="scientific">Prunus armeniaca</name>
    <name type="common">Apricot</name>
    <name type="synonym">Armeniaca vulgaris</name>
    <dbReference type="NCBI Taxonomy" id="36596"/>
    <lineage>
        <taxon>Eukaryota</taxon>
        <taxon>Viridiplantae</taxon>
        <taxon>Streptophyta</taxon>
        <taxon>Embryophyta</taxon>
        <taxon>Tracheophyta</taxon>
        <taxon>Spermatophyta</taxon>
        <taxon>Magnoliopsida</taxon>
        <taxon>eudicotyledons</taxon>
        <taxon>Gunneridae</taxon>
        <taxon>Pentapetalae</taxon>
        <taxon>rosids</taxon>
        <taxon>fabids</taxon>
        <taxon>Rosales</taxon>
        <taxon>Rosaceae</taxon>
        <taxon>Amygdaloideae</taxon>
        <taxon>Amygdaleae</taxon>
        <taxon>Prunus</taxon>
    </lineage>
</organism>
<proteinExistence type="predicted"/>
<gene>
    <name evidence="1" type="ORF">CURHAP_LOCUS21593</name>
</gene>
<dbReference type="Proteomes" id="UP000507222">
    <property type="component" value="Unassembled WGS sequence"/>
</dbReference>
<dbReference type="AlphaFoldDB" id="A0A6J5UB79"/>
<dbReference type="EMBL" id="CAEKDK010000003">
    <property type="protein sequence ID" value="CAB4273620.1"/>
    <property type="molecule type" value="Genomic_DNA"/>
</dbReference>
<sequence>MSGLNHSHLNHSRRRCELGKVSRFRVFRRRFRRLRQLSPVLEGAQGGGGLCLSFSSLLSICFCFTIHSQTTPFRGTNQPSYDYIFPKFKQPKLTPPMQGMRNLLLILNHTPRPPPHPPAPK</sequence>
<protein>
    <submittedName>
        <fullName evidence="1">Uncharacterized protein</fullName>
    </submittedName>
</protein>
<name>A0A6J5UB79_PRUAR</name>
<accession>A0A6J5UB79</accession>